<name>A0A9N8WCS1_9GLOM</name>
<reference evidence="1" key="1">
    <citation type="submission" date="2021-06" db="EMBL/GenBank/DDBJ databases">
        <authorList>
            <person name="Kallberg Y."/>
            <person name="Tangrot J."/>
            <person name="Rosling A."/>
        </authorList>
    </citation>
    <scope>NUCLEOTIDE SEQUENCE</scope>
    <source>
        <strain evidence="1">MT106</strain>
    </source>
</reference>
<evidence type="ECO:0000313" key="1">
    <source>
        <dbReference type="EMBL" id="CAG8485387.1"/>
    </source>
</evidence>
<protein>
    <submittedName>
        <fullName evidence="1">2025_t:CDS:1</fullName>
    </submittedName>
</protein>
<dbReference type="AlphaFoldDB" id="A0A9N8WCS1"/>
<dbReference type="Proteomes" id="UP000789831">
    <property type="component" value="Unassembled WGS sequence"/>
</dbReference>
<gene>
    <name evidence="1" type="ORF">AGERDE_LOCUS3456</name>
</gene>
<keyword evidence="2" id="KW-1185">Reference proteome</keyword>
<accession>A0A9N8WCS1</accession>
<organism evidence="1 2">
    <name type="scientific">Ambispora gerdemannii</name>
    <dbReference type="NCBI Taxonomy" id="144530"/>
    <lineage>
        <taxon>Eukaryota</taxon>
        <taxon>Fungi</taxon>
        <taxon>Fungi incertae sedis</taxon>
        <taxon>Mucoromycota</taxon>
        <taxon>Glomeromycotina</taxon>
        <taxon>Glomeromycetes</taxon>
        <taxon>Archaeosporales</taxon>
        <taxon>Ambisporaceae</taxon>
        <taxon>Ambispora</taxon>
    </lineage>
</organism>
<dbReference type="OrthoDB" id="2467819at2759"/>
<comment type="caution">
    <text evidence="1">The sequence shown here is derived from an EMBL/GenBank/DDBJ whole genome shotgun (WGS) entry which is preliminary data.</text>
</comment>
<dbReference type="EMBL" id="CAJVPL010000342">
    <property type="protein sequence ID" value="CAG8485387.1"/>
    <property type="molecule type" value="Genomic_DNA"/>
</dbReference>
<evidence type="ECO:0000313" key="2">
    <source>
        <dbReference type="Proteomes" id="UP000789831"/>
    </source>
</evidence>
<sequence>MDSFDEDENTLTLDEFFEIIFGSDPLDFDSTQFITEELTVEMTHSFPSQVGLVTRTGRDFLVAFLNQVPEKAIPNILSSRLLQYTCSNTFDQSTGIMS</sequence>
<proteinExistence type="predicted"/>